<dbReference type="RefSeq" id="WP_227590315.1">
    <property type="nucleotide sequence ID" value="NZ_CP006842.1"/>
</dbReference>
<evidence type="ECO:0000256" key="5">
    <source>
        <dbReference type="ARBA" id="ARBA00022989"/>
    </source>
</evidence>
<dbReference type="STRING" id="1404245.CGLY_00290"/>
<dbReference type="KEGG" id="cgy:CGLY_00290"/>
<dbReference type="GO" id="GO:0022857">
    <property type="term" value="F:transmembrane transporter activity"/>
    <property type="evidence" value="ECO:0007669"/>
    <property type="project" value="InterPro"/>
</dbReference>
<evidence type="ECO:0000256" key="4">
    <source>
        <dbReference type="ARBA" id="ARBA00022692"/>
    </source>
</evidence>
<dbReference type="EMBL" id="CP006842">
    <property type="protein sequence ID" value="AHW62506.1"/>
    <property type="molecule type" value="Genomic_DNA"/>
</dbReference>
<feature type="domain" description="Major facilitator superfamily (MFS) profile" evidence="8">
    <location>
        <begin position="5"/>
        <end position="396"/>
    </location>
</feature>
<keyword evidence="6 7" id="KW-0472">Membrane</keyword>
<dbReference type="Proteomes" id="UP000023703">
    <property type="component" value="Chromosome"/>
</dbReference>
<dbReference type="InterPro" id="IPR020846">
    <property type="entry name" value="MFS_dom"/>
</dbReference>
<evidence type="ECO:0000259" key="8">
    <source>
        <dbReference type="PROSITE" id="PS50850"/>
    </source>
</evidence>
<dbReference type="InterPro" id="IPR011701">
    <property type="entry name" value="MFS"/>
</dbReference>
<dbReference type="SUPFAM" id="SSF103473">
    <property type="entry name" value="MFS general substrate transporter"/>
    <property type="match status" value="1"/>
</dbReference>
<comment type="subcellular location">
    <subcellularLocation>
        <location evidence="1">Cell membrane</location>
        <topology evidence="1">Multi-pass membrane protein</topology>
    </subcellularLocation>
</comment>
<feature type="transmembrane region" description="Helical" evidence="7">
    <location>
        <begin position="338"/>
        <end position="359"/>
    </location>
</feature>
<keyword evidence="5 7" id="KW-1133">Transmembrane helix</keyword>
<evidence type="ECO:0000313" key="9">
    <source>
        <dbReference type="EMBL" id="AHW62506.1"/>
    </source>
</evidence>
<dbReference type="PANTHER" id="PTHR23517">
    <property type="entry name" value="RESISTANCE PROTEIN MDTM, PUTATIVE-RELATED-RELATED"/>
    <property type="match status" value="1"/>
</dbReference>
<dbReference type="eggNOG" id="COG0477">
    <property type="taxonomic scope" value="Bacteria"/>
</dbReference>
<feature type="transmembrane region" description="Helical" evidence="7">
    <location>
        <begin position="175"/>
        <end position="193"/>
    </location>
</feature>
<dbReference type="InterPro" id="IPR036259">
    <property type="entry name" value="MFS_trans_sf"/>
</dbReference>
<evidence type="ECO:0000256" key="2">
    <source>
        <dbReference type="ARBA" id="ARBA00022448"/>
    </source>
</evidence>
<protein>
    <submittedName>
        <fullName evidence="9">Major facilitator superfamily permease</fullName>
    </submittedName>
</protein>
<reference evidence="9 10" key="1">
    <citation type="journal article" date="2015" name="Int. J. Syst. Evol. Microbiol.">
        <title>Revisiting Corynebacterium glyciniphilum (ex Kubota et al., 1972) sp. nov., nom. rev., isolated from putrefied banana.</title>
        <authorList>
            <person name="Al-Dilaimi A."/>
            <person name="Bednarz H."/>
            <person name="Lomker A."/>
            <person name="Niehaus K."/>
            <person name="Kalinowski J."/>
            <person name="Ruckert C."/>
        </authorList>
    </citation>
    <scope>NUCLEOTIDE SEQUENCE [LARGE SCALE GENOMIC DNA]</scope>
    <source>
        <strain evidence="9">AJ 3170</strain>
    </source>
</reference>
<keyword evidence="2" id="KW-0813">Transport</keyword>
<dbReference type="Gene3D" id="1.20.1250.20">
    <property type="entry name" value="MFS general substrate transporter like domains"/>
    <property type="match status" value="1"/>
</dbReference>
<dbReference type="GO" id="GO:0005886">
    <property type="term" value="C:plasma membrane"/>
    <property type="evidence" value="ECO:0007669"/>
    <property type="project" value="UniProtKB-SubCell"/>
</dbReference>
<organism evidence="9 10">
    <name type="scientific">Corynebacterium glyciniphilum AJ 3170</name>
    <dbReference type="NCBI Taxonomy" id="1404245"/>
    <lineage>
        <taxon>Bacteria</taxon>
        <taxon>Bacillati</taxon>
        <taxon>Actinomycetota</taxon>
        <taxon>Actinomycetes</taxon>
        <taxon>Mycobacteriales</taxon>
        <taxon>Corynebacteriaceae</taxon>
        <taxon>Corynebacterium</taxon>
    </lineage>
</organism>
<accession>X5E754</accession>
<feature type="transmembrane region" description="Helical" evidence="7">
    <location>
        <begin position="248"/>
        <end position="270"/>
    </location>
</feature>
<evidence type="ECO:0000256" key="6">
    <source>
        <dbReference type="ARBA" id="ARBA00023136"/>
    </source>
</evidence>
<feature type="transmembrane region" description="Helical" evidence="7">
    <location>
        <begin position="75"/>
        <end position="93"/>
    </location>
</feature>
<evidence type="ECO:0000256" key="7">
    <source>
        <dbReference type="SAM" id="Phobius"/>
    </source>
</evidence>
<keyword evidence="4 7" id="KW-0812">Transmembrane</keyword>
<feature type="transmembrane region" description="Helical" evidence="7">
    <location>
        <begin position="306"/>
        <end position="326"/>
    </location>
</feature>
<feature type="transmembrane region" description="Helical" evidence="7">
    <location>
        <begin position="365"/>
        <end position="389"/>
    </location>
</feature>
<feature type="transmembrane region" description="Helical" evidence="7">
    <location>
        <begin position="99"/>
        <end position="124"/>
    </location>
</feature>
<dbReference type="InterPro" id="IPR050171">
    <property type="entry name" value="MFS_Transporters"/>
</dbReference>
<dbReference type="HOGENOM" id="CLU_038683_1_0_11"/>
<name>X5E754_9CORY</name>
<proteinExistence type="predicted"/>
<evidence type="ECO:0000256" key="3">
    <source>
        <dbReference type="ARBA" id="ARBA00022475"/>
    </source>
</evidence>
<feature type="transmembrane region" description="Helical" evidence="7">
    <location>
        <begin position="145"/>
        <end position="163"/>
    </location>
</feature>
<dbReference type="AlphaFoldDB" id="X5E754"/>
<dbReference type="PROSITE" id="PS50850">
    <property type="entry name" value="MFS"/>
    <property type="match status" value="1"/>
</dbReference>
<dbReference type="Pfam" id="PF07690">
    <property type="entry name" value="MFS_1"/>
    <property type="match status" value="1"/>
</dbReference>
<evidence type="ECO:0000313" key="10">
    <source>
        <dbReference type="Proteomes" id="UP000023703"/>
    </source>
</evidence>
<keyword evidence="10" id="KW-1185">Reference proteome</keyword>
<evidence type="ECO:0000256" key="1">
    <source>
        <dbReference type="ARBA" id="ARBA00004651"/>
    </source>
</evidence>
<keyword evidence="3" id="KW-1003">Cell membrane</keyword>
<feature type="transmembrane region" description="Helical" evidence="7">
    <location>
        <begin position="43"/>
        <end position="63"/>
    </location>
</feature>
<feature type="transmembrane region" description="Helical" evidence="7">
    <location>
        <begin position="214"/>
        <end position="236"/>
    </location>
</feature>
<sequence>MTLPAWARIALGMFAVCYGANLFAPLLPVMRETHGLGQAPVNFILAVYVLGLIPALMVGGPLSDRRGRRSVVRPALLFSAVGTVVTLAAHLGVDAAWGPVLLCIGRMLTGIAVGLVLAAGASWLKEVTAVTEGSDGSGGAAARRATAATSAGFGVGPLVSGPVAEWLPGPDTTPLIIHLVMILLLTPLVWGTPEAGRRTASRLQFPPSARTPRFLFTVALWAPWAFGLATTSFAVLPPLVASGVSAPVAYTGLIAGVAMLTGTFVQPWAGRLPMGARITPPLYALATAVIGMGAAIIVVATHAVWFLVPTAMILGTAYGIMMVSGLREVQRIAAPGELGSLTAVFYALTYLGFFMPFVIALVAPLIGYVTVFIVGAAVCVVSILSVAVASRHSQPF</sequence>
<gene>
    <name evidence="9" type="ORF">CGLY_00290</name>
</gene>
<feature type="transmembrane region" description="Helical" evidence="7">
    <location>
        <begin position="282"/>
        <end position="300"/>
    </location>
</feature>